<evidence type="ECO:0000256" key="3">
    <source>
        <dbReference type="ARBA" id="ARBA00022630"/>
    </source>
</evidence>
<dbReference type="PROSITE" id="PS00072">
    <property type="entry name" value="ACYL_COA_DH_1"/>
    <property type="match status" value="1"/>
</dbReference>
<evidence type="ECO:0000256" key="14">
    <source>
        <dbReference type="ARBA" id="ARBA00049096"/>
    </source>
</evidence>
<dbReference type="PANTHER" id="PTHR43884:SF1">
    <property type="entry name" value="SHORT_BRANCHED CHAIN SPECIFIC ACYL-COA DEHYDROGENASE, MITOCHONDRIAL"/>
    <property type="match status" value="1"/>
</dbReference>
<evidence type="ECO:0000256" key="11">
    <source>
        <dbReference type="ARBA" id="ARBA00048235"/>
    </source>
</evidence>
<comment type="pathway">
    <text evidence="6">Amino-acid degradation; L-isoleucine degradation.</text>
</comment>
<dbReference type="PANTHER" id="PTHR43884">
    <property type="entry name" value="ACYL-COA DEHYDROGENASE"/>
    <property type="match status" value="1"/>
</dbReference>
<comment type="catalytic activity">
    <reaction evidence="15">
        <text>(2S)-2-methylbutanoyl-CoA + oxidized [electron-transfer flavoprotein] + H(+) = (2E)-2-methylbut-2-enoyl-CoA + reduced [electron-transfer flavoprotein]</text>
        <dbReference type="Rhea" id="RHEA:48256"/>
        <dbReference type="Rhea" id="RHEA-COMP:10685"/>
        <dbReference type="Rhea" id="RHEA-COMP:10686"/>
        <dbReference type="ChEBI" id="CHEBI:15378"/>
        <dbReference type="ChEBI" id="CHEBI:57337"/>
        <dbReference type="ChEBI" id="CHEBI:57692"/>
        <dbReference type="ChEBI" id="CHEBI:58307"/>
        <dbReference type="ChEBI" id="CHEBI:88166"/>
    </reaction>
    <physiologicalReaction direction="left-to-right" evidence="15">
        <dbReference type="Rhea" id="RHEA:48257"/>
    </physiologicalReaction>
</comment>
<evidence type="ECO:0000256" key="12">
    <source>
        <dbReference type="ARBA" id="ARBA00048307"/>
    </source>
</evidence>
<organism evidence="18 19">
    <name type="scientific">Meloidogyne enterolobii</name>
    <name type="common">Root-knot nematode worm</name>
    <name type="synonym">Meloidogyne mayaguensis</name>
    <dbReference type="NCBI Taxonomy" id="390850"/>
    <lineage>
        <taxon>Eukaryota</taxon>
        <taxon>Metazoa</taxon>
        <taxon>Ecdysozoa</taxon>
        <taxon>Nematoda</taxon>
        <taxon>Chromadorea</taxon>
        <taxon>Rhabditida</taxon>
        <taxon>Tylenchina</taxon>
        <taxon>Tylenchomorpha</taxon>
        <taxon>Tylenchoidea</taxon>
        <taxon>Meloidogynidae</taxon>
        <taxon>Meloidogyninae</taxon>
        <taxon>Meloidogyne</taxon>
    </lineage>
</organism>
<protein>
    <recommendedName>
        <fullName evidence="8">Short/branched chain specific acyl-CoA dehydrogenase, mitochondrial</fullName>
        <ecNumber evidence="7">1.3.8.5</ecNumber>
    </recommendedName>
    <alternativeName>
        <fullName evidence="10">2-methyl branched chain acyl-CoA dehydrogenase</fullName>
    </alternativeName>
    <alternativeName>
        <fullName evidence="9">2-methylbutyryl-coenzyme A dehydrogenase</fullName>
    </alternativeName>
</protein>
<evidence type="ECO:0000256" key="10">
    <source>
        <dbReference type="ARBA" id="ARBA00042821"/>
    </source>
</evidence>
<keyword evidence="5" id="KW-0560">Oxidoreductase</keyword>
<evidence type="ECO:0000256" key="16">
    <source>
        <dbReference type="ARBA" id="ARBA00051903"/>
    </source>
</evidence>
<name>A0A6V7Y2Y0_MELEN</name>
<comment type="cofactor">
    <cofactor evidence="1">
        <name>FAD</name>
        <dbReference type="ChEBI" id="CHEBI:57692"/>
    </cofactor>
</comment>
<comment type="catalytic activity">
    <reaction evidence="12">
        <text>valproyl-CoA + oxidized [electron-transfer flavoprotein] + H(+) = (2E)-2-propylpent-2-enoyl-CoA + reduced [electron-transfer flavoprotein]</text>
        <dbReference type="Rhea" id="RHEA:65344"/>
        <dbReference type="Rhea" id="RHEA-COMP:10685"/>
        <dbReference type="Rhea" id="RHEA-COMP:10686"/>
        <dbReference type="ChEBI" id="CHEBI:15378"/>
        <dbReference type="ChEBI" id="CHEBI:57692"/>
        <dbReference type="ChEBI" id="CHEBI:58307"/>
        <dbReference type="ChEBI" id="CHEBI:156457"/>
        <dbReference type="ChEBI" id="CHEBI:156458"/>
    </reaction>
    <physiologicalReaction direction="left-to-right" evidence="12">
        <dbReference type="Rhea" id="RHEA:65345"/>
    </physiologicalReaction>
</comment>
<comment type="catalytic activity">
    <reaction evidence="14">
        <text>butanoyl-CoA + oxidized [electron-transfer flavoprotein] + H(+) = (2E)-butenoyl-CoA + reduced [electron-transfer flavoprotein]</text>
        <dbReference type="Rhea" id="RHEA:24004"/>
        <dbReference type="Rhea" id="RHEA-COMP:10685"/>
        <dbReference type="Rhea" id="RHEA-COMP:10686"/>
        <dbReference type="ChEBI" id="CHEBI:15378"/>
        <dbReference type="ChEBI" id="CHEBI:57332"/>
        <dbReference type="ChEBI" id="CHEBI:57371"/>
        <dbReference type="ChEBI" id="CHEBI:57692"/>
        <dbReference type="ChEBI" id="CHEBI:58307"/>
    </reaction>
    <physiologicalReaction direction="left-to-right" evidence="14">
        <dbReference type="Rhea" id="RHEA:24005"/>
    </physiologicalReaction>
</comment>
<evidence type="ECO:0000313" key="19">
    <source>
        <dbReference type="Proteomes" id="UP000580250"/>
    </source>
</evidence>
<dbReference type="InterPro" id="IPR046373">
    <property type="entry name" value="Acyl-CoA_Oxase/DH_mid-dom_sf"/>
</dbReference>
<proteinExistence type="predicted"/>
<dbReference type="OrthoDB" id="10262177at2759"/>
<dbReference type="InterPro" id="IPR006091">
    <property type="entry name" value="Acyl-CoA_Oxase/DH_mid-dom"/>
</dbReference>
<evidence type="ECO:0000313" key="18">
    <source>
        <dbReference type="EMBL" id="CAD2205983.1"/>
    </source>
</evidence>
<dbReference type="Gene3D" id="2.40.110.10">
    <property type="entry name" value="Butyryl-CoA Dehydrogenase, subunit A, domain 2"/>
    <property type="match status" value="1"/>
</dbReference>
<gene>
    <name evidence="18" type="ORF">MENT_LOCUS59833</name>
</gene>
<evidence type="ECO:0000256" key="7">
    <source>
        <dbReference type="ARBA" id="ARBA00039036"/>
    </source>
</evidence>
<dbReference type="InterPro" id="IPR006089">
    <property type="entry name" value="Acyl-CoA_DH_CS"/>
</dbReference>
<sequence>MGIEIEQKYGGPRINFFNLILVIEQLAKVVRGGIFCLSEVGSGSDAFALKTVAVPKGDDFLISGTKMWITNAGHAKFFLVMANADPSKGYKRNYLFLVDRDSPGLTVARHEDKLGIRQVQHVQSILMRLEFQKVQFLENMEKDESELVPKCLFGCWMFDLTVPYLQERKQFGKRIIDFKCSTSIGRLSL</sequence>
<comment type="pathway">
    <text evidence="2">Lipid metabolism.</text>
</comment>
<evidence type="ECO:0000256" key="13">
    <source>
        <dbReference type="ARBA" id="ARBA00048592"/>
    </source>
</evidence>
<evidence type="ECO:0000256" key="9">
    <source>
        <dbReference type="ARBA" id="ARBA00041537"/>
    </source>
</evidence>
<evidence type="ECO:0000256" key="5">
    <source>
        <dbReference type="ARBA" id="ARBA00023002"/>
    </source>
</evidence>
<comment type="catalytic activity">
    <reaction evidence="13">
        <text>(2R)-2-methylbutanoyl-CoA + oxidized [electron-transfer flavoprotein] + H(+) = ethylacryloyl-CoA + reduced [electron-transfer flavoprotein]</text>
        <dbReference type="Rhea" id="RHEA:65296"/>
        <dbReference type="Rhea" id="RHEA-COMP:10685"/>
        <dbReference type="Rhea" id="RHEA-COMP:10686"/>
        <dbReference type="ChEBI" id="CHEBI:15378"/>
        <dbReference type="ChEBI" id="CHEBI:57692"/>
        <dbReference type="ChEBI" id="CHEBI:58307"/>
        <dbReference type="ChEBI" id="CHEBI:156439"/>
        <dbReference type="ChEBI" id="CHEBI:156440"/>
    </reaction>
    <physiologicalReaction direction="left-to-right" evidence="13">
        <dbReference type="Rhea" id="RHEA:65297"/>
    </physiologicalReaction>
</comment>
<dbReference type="Proteomes" id="UP000580250">
    <property type="component" value="Unassembled WGS sequence"/>
</dbReference>
<dbReference type="SUPFAM" id="SSF56645">
    <property type="entry name" value="Acyl-CoA dehydrogenase NM domain-like"/>
    <property type="match status" value="1"/>
</dbReference>
<evidence type="ECO:0000256" key="8">
    <source>
        <dbReference type="ARBA" id="ARBA00039850"/>
    </source>
</evidence>
<dbReference type="GO" id="GO:0005739">
    <property type="term" value="C:mitochondrion"/>
    <property type="evidence" value="ECO:0007669"/>
    <property type="project" value="TreeGrafter"/>
</dbReference>
<dbReference type="EC" id="1.3.8.5" evidence="7"/>
<evidence type="ECO:0000256" key="15">
    <source>
        <dbReference type="ARBA" id="ARBA00049552"/>
    </source>
</evidence>
<keyword evidence="3" id="KW-0285">Flavoprotein</keyword>
<accession>A0A6V7Y2Y0</accession>
<comment type="catalytic activity">
    <reaction evidence="11">
        <text>2-methylbutanoyl-CoA + oxidized [electron-transfer flavoprotein] + H(+) = (2E)-2-methylbut-2-enoyl-CoA + reduced [electron-transfer flavoprotein]</text>
        <dbReference type="Rhea" id="RHEA:43780"/>
        <dbReference type="Rhea" id="RHEA-COMP:10685"/>
        <dbReference type="Rhea" id="RHEA-COMP:10686"/>
        <dbReference type="ChEBI" id="CHEBI:15378"/>
        <dbReference type="ChEBI" id="CHEBI:57336"/>
        <dbReference type="ChEBI" id="CHEBI:57337"/>
        <dbReference type="ChEBI" id="CHEBI:57692"/>
        <dbReference type="ChEBI" id="CHEBI:58307"/>
        <dbReference type="EC" id="1.3.8.5"/>
    </reaction>
    <physiologicalReaction direction="left-to-right" evidence="11">
        <dbReference type="Rhea" id="RHEA:43781"/>
    </physiologicalReaction>
</comment>
<reference evidence="18 19" key="1">
    <citation type="submission" date="2020-08" db="EMBL/GenBank/DDBJ databases">
        <authorList>
            <person name="Koutsovoulos G."/>
            <person name="Danchin GJ E."/>
        </authorList>
    </citation>
    <scope>NUCLEOTIDE SEQUENCE [LARGE SCALE GENOMIC DNA]</scope>
</reference>
<evidence type="ECO:0000256" key="1">
    <source>
        <dbReference type="ARBA" id="ARBA00001974"/>
    </source>
</evidence>
<evidence type="ECO:0000256" key="4">
    <source>
        <dbReference type="ARBA" id="ARBA00022827"/>
    </source>
</evidence>
<dbReference type="Pfam" id="PF02770">
    <property type="entry name" value="Acyl-CoA_dh_M"/>
    <property type="match status" value="1"/>
</dbReference>
<evidence type="ECO:0000259" key="17">
    <source>
        <dbReference type="Pfam" id="PF02770"/>
    </source>
</evidence>
<dbReference type="EMBL" id="CAJEWN010002971">
    <property type="protein sequence ID" value="CAD2205983.1"/>
    <property type="molecule type" value="Genomic_DNA"/>
</dbReference>
<evidence type="ECO:0000256" key="6">
    <source>
        <dbReference type="ARBA" id="ARBA00037895"/>
    </source>
</evidence>
<evidence type="ECO:0000256" key="2">
    <source>
        <dbReference type="ARBA" id="ARBA00005189"/>
    </source>
</evidence>
<feature type="domain" description="Acyl-CoA oxidase/dehydrogenase middle" evidence="17">
    <location>
        <begin position="35"/>
        <end position="121"/>
    </location>
</feature>
<comment type="caution">
    <text evidence="18">The sequence shown here is derived from an EMBL/GenBank/DDBJ whole genome shotgun (WGS) entry which is preliminary data.</text>
</comment>
<dbReference type="GO" id="GO:0003853">
    <property type="term" value="F:short-chain 2-methyl fatty acyl-CoA dehydrogenase activity"/>
    <property type="evidence" value="ECO:0007669"/>
    <property type="project" value="UniProtKB-EC"/>
</dbReference>
<dbReference type="InterPro" id="IPR009100">
    <property type="entry name" value="AcylCoA_DH/oxidase_NM_dom_sf"/>
</dbReference>
<keyword evidence="4" id="KW-0274">FAD</keyword>
<dbReference type="AlphaFoldDB" id="A0A6V7Y2Y0"/>
<comment type="catalytic activity">
    <reaction evidence="16">
        <text>2-methylpropanoyl-CoA + oxidized [electron-transfer flavoprotein] + H(+) = 2-methylpropenoyl-CoA + reduced [electron-transfer flavoprotein]</text>
        <dbReference type="Rhea" id="RHEA:44180"/>
        <dbReference type="Rhea" id="RHEA-COMP:10685"/>
        <dbReference type="Rhea" id="RHEA-COMP:10686"/>
        <dbReference type="ChEBI" id="CHEBI:15378"/>
        <dbReference type="ChEBI" id="CHEBI:57338"/>
        <dbReference type="ChEBI" id="CHEBI:57692"/>
        <dbReference type="ChEBI" id="CHEBI:58307"/>
        <dbReference type="ChEBI" id="CHEBI:62500"/>
    </reaction>
    <physiologicalReaction direction="left-to-right" evidence="16">
        <dbReference type="Rhea" id="RHEA:44181"/>
    </physiologicalReaction>
</comment>